<organism evidence="2 3">
    <name type="scientific">Streptomyces himalayensis subsp. aureolus</name>
    <dbReference type="NCBI Taxonomy" id="2758039"/>
    <lineage>
        <taxon>Bacteria</taxon>
        <taxon>Bacillati</taxon>
        <taxon>Actinomycetota</taxon>
        <taxon>Actinomycetes</taxon>
        <taxon>Kitasatosporales</taxon>
        <taxon>Streptomycetaceae</taxon>
        <taxon>Streptomyces</taxon>
        <taxon>Streptomyces himalayensis</taxon>
    </lineage>
</organism>
<evidence type="ECO:0000256" key="1">
    <source>
        <dbReference type="SAM" id="Phobius"/>
    </source>
</evidence>
<reference evidence="2 3" key="1">
    <citation type="submission" date="2020-07" db="EMBL/GenBank/DDBJ databases">
        <title>Streptomyces isolated from Indian soil.</title>
        <authorList>
            <person name="Mandal S."/>
            <person name="Maiti P.K."/>
        </authorList>
    </citation>
    <scope>NUCLEOTIDE SEQUENCE [LARGE SCALE GENOMIC DNA]</scope>
    <source>
        <strain evidence="2 3">PSKA54</strain>
    </source>
</reference>
<proteinExistence type="predicted"/>
<accession>A0A7W2D474</accession>
<sequence>MPEEQRRPWSPREARRIRMAAAGTIMAVVAAVLVLRLSAHPSLLTVGVYGAGLILCGVVIELSRRGRTRLGTWLLAVGLVAVAAADQLLGNL</sequence>
<name>A0A7W2D474_9ACTN</name>
<feature type="transmembrane region" description="Helical" evidence="1">
    <location>
        <begin position="43"/>
        <end position="63"/>
    </location>
</feature>
<keyword evidence="3" id="KW-1185">Reference proteome</keyword>
<keyword evidence="1" id="KW-1133">Transmembrane helix</keyword>
<feature type="transmembrane region" description="Helical" evidence="1">
    <location>
        <begin position="70"/>
        <end position="89"/>
    </location>
</feature>
<evidence type="ECO:0000313" key="2">
    <source>
        <dbReference type="EMBL" id="MBA4864456.1"/>
    </source>
</evidence>
<gene>
    <name evidence="2" type="ORF">H1V43_24500</name>
</gene>
<keyword evidence="1" id="KW-0812">Transmembrane</keyword>
<keyword evidence="1" id="KW-0472">Membrane</keyword>
<protein>
    <submittedName>
        <fullName evidence="2">Uncharacterized protein</fullName>
    </submittedName>
</protein>
<comment type="caution">
    <text evidence="2">The sequence shown here is derived from an EMBL/GenBank/DDBJ whole genome shotgun (WGS) entry which is preliminary data.</text>
</comment>
<dbReference type="AlphaFoldDB" id="A0A7W2D474"/>
<dbReference type="EMBL" id="JACEQY010000029">
    <property type="protein sequence ID" value="MBA4864456.1"/>
    <property type="molecule type" value="Genomic_DNA"/>
</dbReference>
<feature type="transmembrane region" description="Helical" evidence="1">
    <location>
        <begin position="20"/>
        <end position="37"/>
    </location>
</feature>
<evidence type="ECO:0000313" key="3">
    <source>
        <dbReference type="Proteomes" id="UP000586976"/>
    </source>
</evidence>
<dbReference type="Proteomes" id="UP000586976">
    <property type="component" value="Unassembled WGS sequence"/>
</dbReference>